<dbReference type="EC" id="3.1.-.-" evidence="1"/>
<organism evidence="1 2">
    <name type="scientific">Stieleria maiorica</name>
    <dbReference type="NCBI Taxonomy" id="2795974"/>
    <lineage>
        <taxon>Bacteria</taxon>
        <taxon>Pseudomonadati</taxon>
        <taxon>Planctomycetota</taxon>
        <taxon>Planctomycetia</taxon>
        <taxon>Pirellulales</taxon>
        <taxon>Pirellulaceae</taxon>
        <taxon>Stieleria</taxon>
    </lineage>
</organism>
<dbReference type="InterPro" id="IPR050708">
    <property type="entry name" value="T6SS_VgrG/RHS"/>
</dbReference>
<dbReference type="InterPro" id="IPR022385">
    <property type="entry name" value="Rhs_assc_core"/>
</dbReference>
<keyword evidence="1" id="KW-0378">Hydrolase</keyword>
<dbReference type="Gene3D" id="2.180.10.10">
    <property type="entry name" value="RHS repeat-associated core"/>
    <property type="match status" value="1"/>
</dbReference>
<evidence type="ECO:0000313" key="2">
    <source>
        <dbReference type="Proteomes" id="UP000321353"/>
    </source>
</evidence>
<dbReference type="KEGG" id="smam:Mal15_68340"/>
<dbReference type="PANTHER" id="PTHR32305:SF15">
    <property type="entry name" value="PROTEIN RHSA-RELATED"/>
    <property type="match status" value="1"/>
</dbReference>
<dbReference type="Proteomes" id="UP000321353">
    <property type="component" value="Chromosome"/>
</dbReference>
<accession>A0A5B9MN26</accession>
<dbReference type="AlphaFoldDB" id="A0A5B9MN26"/>
<dbReference type="PANTHER" id="PTHR32305">
    <property type="match status" value="1"/>
</dbReference>
<reference evidence="1 2" key="1">
    <citation type="submission" date="2019-02" db="EMBL/GenBank/DDBJ databases">
        <title>Planctomycetal bacteria perform biofilm scaping via a novel small molecule.</title>
        <authorList>
            <person name="Jeske O."/>
            <person name="Boedeker C."/>
            <person name="Wiegand S."/>
            <person name="Breitling P."/>
            <person name="Kallscheuer N."/>
            <person name="Jogler M."/>
            <person name="Rohde M."/>
            <person name="Petersen J."/>
            <person name="Medema M.H."/>
            <person name="Surup F."/>
            <person name="Jogler C."/>
        </authorList>
    </citation>
    <scope>NUCLEOTIDE SEQUENCE [LARGE SCALE GENOMIC DNA]</scope>
    <source>
        <strain evidence="1 2">Mal15</strain>
    </source>
</reference>
<dbReference type="GO" id="GO:0016787">
    <property type="term" value="F:hydrolase activity"/>
    <property type="evidence" value="ECO:0007669"/>
    <property type="project" value="UniProtKB-KW"/>
</dbReference>
<protein>
    <submittedName>
        <fullName evidence="1">tRNA3(Ser)-specific nuclease WapA</fullName>
        <ecNumber evidence="1">3.1.-.-</ecNumber>
    </submittedName>
</protein>
<dbReference type="NCBIfam" id="TIGR03696">
    <property type="entry name" value="Rhs_assc_core"/>
    <property type="match status" value="1"/>
</dbReference>
<proteinExistence type="predicted"/>
<evidence type="ECO:0000313" key="1">
    <source>
        <dbReference type="EMBL" id="QEG02713.1"/>
    </source>
</evidence>
<sequence>MLTSISYTGAAIGNLSYGWDDNKNKASESITGTMSGYDDEDRLINWERDDTNLDESWGLSLFGDWDTFAENTSTQSRVHGDAHEIISAASQSVTHDVKGNMTLIPAVLRPGSDPLALSWDLDNRLVSADVDNDSTDDVFYQWDALGRRVARDDGTTISVYVQNGQQTVADYTSATAATNPTYNHVCASDIAEPVVRDGTGGLRYYVRGQQYSITALTDSSGTIKERYAYDAYGTPTITDASGTARTTTSEGIRYLYTGREYDDVLDLYHYRARMYDSTAGRFCSRDPISFDGSRWNLFEYCGCSPVLRVDPRGERWQTWVLTCGNCAAVLGPGALTCMGANETFDDSWEECMTYYVGNLPWIHRQAAKVACAGCVIRIIGPPVYRWVLRNASSPCNNTWEQIAVRSERVIRFSQLIR</sequence>
<gene>
    <name evidence="1" type="primary">wapA_4</name>
    <name evidence="1" type="ORF">Mal15_68340</name>
</gene>
<dbReference type="RefSeq" id="WP_147871614.1">
    <property type="nucleotide sequence ID" value="NZ_CP036264.1"/>
</dbReference>
<dbReference type="EMBL" id="CP036264">
    <property type="protein sequence ID" value="QEG02713.1"/>
    <property type="molecule type" value="Genomic_DNA"/>
</dbReference>
<name>A0A5B9MN26_9BACT</name>
<keyword evidence="2" id="KW-1185">Reference proteome</keyword>